<dbReference type="Pfam" id="PF12796">
    <property type="entry name" value="Ank_2"/>
    <property type="match status" value="2"/>
</dbReference>
<gene>
    <name evidence="16" type="ORF">M5K25_020872</name>
</gene>
<evidence type="ECO:0000256" key="5">
    <source>
        <dbReference type="ARBA" id="ARBA00022692"/>
    </source>
</evidence>
<dbReference type="SMART" id="SM00248">
    <property type="entry name" value="ANK"/>
    <property type="match status" value="5"/>
</dbReference>
<dbReference type="AlphaFoldDB" id="A0ABD0UHZ7"/>
<evidence type="ECO:0000256" key="8">
    <source>
        <dbReference type="ARBA" id="ARBA00022958"/>
    </source>
</evidence>
<comment type="caution">
    <text evidence="16">The sequence shown here is derived from an EMBL/GenBank/DDBJ whole genome shotgun (WGS) entry which is preliminary data.</text>
</comment>
<dbReference type="Gene3D" id="1.10.287.70">
    <property type="match status" value="1"/>
</dbReference>
<dbReference type="SUPFAM" id="SSF51206">
    <property type="entry name" value="cAMP-binding domain-like"/>
    <property type="match status" value="1"/>
</dbReference>
<organism evidence="16 17">
    <name type="scientific">Dendrobium thyrsiflorum</name>
    <name type="common">Pinecone-like raceme dendrobium</name>
    <name type="synonym">Orchid</name>
    <dbReference type="NCBI Taxonomy" id="117978"/>
    <lineage>
        <taxon>Eukaryota</taxon>
        <taxon>Viridiplantae</taxon>
        <taxon>Streptophyta</taxon>
        <taxon>Embryophyta</taxon>
        <taxon>Tracheophyta</taxon>
        <taxon>Spermatophyta</taxon>
        <taxon>Magnoliopsida</taxon>
        <taxon>Liliopsida</taxon>
        <taxon>Asparagales</taxon>
        <taxon>Orchidaceae</taxon>
        <taxon>Epidendroideae</taxon>
        <taxon>Malaxideae</taxon>
        <taxon>Dendrobiinae</taxon>
        <taxon>Dendrobium</taxon>
    </lineage>
</organism>
<dbReference type="PRINTS" id="PR01463">
    <property type="entry name" value="EAGCHANLFMLY"/>
</dbReference>
<evidence type="ECO:0000259" key="15">
    <source>
        <dbReference type="PROSITE" id="PS50042"/>
    </source>
</evidence>
<proteinExistence type="inferred from homology"/>
<dbReference type="PRINTS" id="PR01415">
    <property type="entry name" value="ANKYRIN"/>
</dbReference>
<comment type="subunit">
    <text evidence="14">The potassium channel is composed of a homo- or heterotetrameric complex of pore-forming subunits.</text>
</comment>
<evidence type="ECO:0000256" key="7">
    <source>
        <dbReference type="ARBA" id="ARBA00022882"/>
    </source>
</evidence>
<feature type="repeat" description="ANK" evidence="13">
    <location>
        <begin position="561"/>
        <end position="593"/>
    </location>
</feature>
<comment type="caution">
    <text evidence="14">Lacks conserved residue(s) required for the propagation of feature annotation.</text>
</comment>
<keyword evidence="10 14" id="KW-0406">Ion transport</keyword>
<evidence type="ECO:0000256" key="6">
    <source>
        <dbReference type="ARBA" id="ARBA00022826"/>
    </source>
</evidence>
<feature type="transmembrane region" description="Helical" evidence="14">
    <location>
        <begin position="284"/>
        <end position="309"/>
    </location>
</feature>
<dbReference type="InterPro" id="IPR002110">
    <property type="entry name" value="Ankyrin_rpt"/>
</dbReference>
<dbReference type="GO" id="GO:0005249">
    <property type="term" value="F:voltage-gated potassium channel activity"/>
    <property type="evidence" value="ECO:0007669"/>
    <property type="project" value="UniProtKB-UniRule"/>
</dbReference>
<evidence type="ECO:0000256" key="11">
    <source>
        <dbReference type="ARBA" id="ARBA00023136"/>
    </source>
</evidence>
<dbReference type="Gene3D" id="1.25.40.20">
    <property type="entry name" value="Ankyrin repeat-containing domain"/>
    <property type="match status" value="2"/>
</dbReference>
<protein>
    <recommendedName>
        <fullName evidence="14">Potassium channel</fullName>
    </recommendedName>
</protein>
<keyword evidence="4 14" id="KW-0633">Potassium transport</keyword>
<dbReference type="InterPro" id="IPR000595">
    <property type="entry name" value="cNMP-bd_dom"/>
</dbReference>
<dbReference type="SMART" id="SM00100">
    <property type="entry name" value="cNMP"/>
    <property type="match status" value="1"/>
</dbReference>
<feature type="transmembrane region" description="Helical" evidence="14">
    <location>
        <begin position="62"/>
        <end position="80"/>
    </location>
</feature>
<evidence type="ECO:0000256" key="9">
    <source>
        <dbReference type="ARBA" id="ARBA00022989"/>
    </source>
</evidence>
<dbReference type="InterPro" id="IPR003938">
    <property type="entry name" value="K_chnl_volt-dep_EAG/ELK/ERG"/>
</dbReference>
<dbReference type="Gene3D" id="2.60.120.10">
    <property type="entry name" value="Jelly Rolls"/>
    <property type="match status" value="1"/>
</dbReference>
<feature type="domain" description="Cyclic nucleotide-binding" evidence="15">
    <location>
        <begin position="384"/>
        <end position="487"/>
    </location>
</feature>
<comment type="function">
    <text evidence="14">Potassium channel.</text>
</comment>
<dbReference type="Pfam" id="PF00027">
    <property type="entry name" value="cNMP_binding"/>
    <property type="match status" value="1"/>
</dbReference>
<evidence type="ECO:0000256" key="10">
    <source>
        <dbReference type="ARBA" id="ARBA00023065"/>
    </source>
</evidence>
<keyword evidence="11 14" id="KW-0472">Membrane</keyword>
<feature type="transmembrane region" description="Helical" evidence="14">
    <location>
        <begin position="255"/>
        <end position="272"/>
    </location>
</feature>
<dbReference type="Gene3D" id="1.10.287.630">
    <property type="entry name" value="Helix hairpin bin"/>
    <property type="match status" value="1"/>
</dbReference>
<dbReference type="PROSITE" id="PS50297">
    <property type="entry name" value="ANK_REP_REGION"/>
    <property type="match status" value="3"/>
</dbReference>
<dbReference type="PROSITE" id="PS50042">
    <property type="entry name" value="CNMP_BINDING_3"/>
    <property type="match status" value="1"/>
</dbReference>
<dbReference type="InterPro" id="IPR036770">
    <property type="entry name" value="Ankyrin_rpt-contain_sf"/>
</dbReference>
<keyword evidence="13" id="KW-0040">ANK repeat</keyword>
<comment type="subcellular location">
    <subcellularLocation>
        <location evidence="1 14">Membrane</location>
        <topology evidence="1 14">Multi-pass membrane protein</topology>
    </subcellularLocation>
</comment>
<keyword evidence="9 14" id="KW-1133">Transmembrane helix</keyword>
<evidence type="ECO:0000256" key="2">
    <source>
        <dbReference type="ARBA" id="ARBA00007929"/>
    </source>
</evidence>
<evidence type="ECO:0000313" key="17">
    <source>
        <dbReference type="Proteomes" id="UP001552299"/>
    </source>
</evidence>
<dbReference type="PANTHER" id="PTHR45743">
    <property type="entry name" value="POTASSIUM CHANNEL AKT1"/>
    <property type="match status" value="1"/>
</dbReference>
<dbReference type="PROSITE" id="PS50088">
    <property type="entry name" value="ANK_REPEAT"/>
    <property type="match status" value="3"/>
</dbReference>
<keyword evidence="7 14" id="KW-0851">Voltage-gated channel</keyword>
<dbReference type="InterPro" id="IPR018490">
    <property type="entry name" value="cNMP-bd_dom_sf"/>
</dbReference>
<keyword evidence="5 14" id="KW-0812">Transmembrane</keyword>
<keyword evidence="17" id="KW-1185">Reference proteome</keyword>
<evidence type="ECO:0000256" key="3">
    <source>
        <dbReference type="ARBA" id="ARBA00022448"/>
    </source>
</evidence>
<keyword evidence="6 14" id="KW-0631">Potassium channel</keyword>
<comment type="domain">
    <text evidence="14">The segment S4 is probably the voltage-sensor and is characterized by a series of positively charged amino acids. The pore-forming region H5 is enclosed by the transmembrane segments S5 and S6 in the Shaker-type (1P/6TM) and contains the GYGD signature motif which seems to be involved in potassium selectivity.</text>
</comment>
<dbReference type="InterPro" id="IPR014710">
    <property type="entry name" value="RmlC-like_jellyroll"/>
</dbReference>
<sequence length="726" mass="83235">MKGERNERSKKHEVRENLRDSMNSRLVFFPIDYELQNGSNNDTLDVINKRCGTIIIHPNDRWYCMWVNFLLVWCIYSAFITPLEFGFFRGLTDKLTLIDGLSIVIFLVDMLLNFFVAYRDPHSNKMVYNQHSIAKHYGSGDFIICLLGCMPWDAIYKGTGRREIVRYFIWIRLYRVRKINHFFIKIENDIRINYLYVRIVKLITVQLYSVHTAACIVYYLATTMPPEQEDYTWIGSLKLGDYSYMNFRDMHFSKLYITSLYFMSITMATIGYGDIHAVSTREMVFLIIYVSFNMILGAYLIGNMTALIVRGSKTERFRDEMTNITQYMDRTNLSNEIRKQIKSHLRLQYECSRTKSGFIDGIPEAVKAKLSQSLYFEIVQKVPLFKGCSDNFLNQIVMKLTEEFFLPGEVILEQGTAVDHIYIISHGSLEEVLIGENKSVELISELFPFDLFGEVAALCNIPQSYTVRVIKLCRILKIQKENLSSILQLYVKDSYQILSNLLEGNEIDLEKKQLVSEISFLITKREAELSMGVRSAAYNGDFYHLKGLTDAGADPNIKDYDGRTTIHIAASRGHEDIVMFLIQRKAELNCLDKFGNSPLLEAVKAGHDEIAKLLLENGAVLNLEDSGTYLCKLAADNKVDILQRLLKYGVDPNCQNYDQRTPLHVAAAAGLHLVAGVLIEFGANVLAKDRWGNTPLDEGQRSGNKPVVEILEYAREYDEQMSKSSS</sequence>
<evidence type="ECO:0000313" key="16">
    <source>
        <dbReference type="EMBL" id="KAL0909957.1"/>
    </source>
</evidence>
<reference evidence="16 17" key="1">
    <citation type="journal article" date="2024" name="Plant Biotechnol. J.">
        <title>Dendrobium thyrsiflorum genome and its molecular insights into genes involved in important horticultural traits.</title>
        <authorList>
            <person name="Chen B."/>
            <person name="Wang J.Y."/>
            <person name="Zheng P.J."/>
            <person name="Li K.L."/>
            <person name="Liang Y.M."/>
            <person name="Chen X.F."/>
            <person name="Zhang C."/>
            <person name="Zhao X."/>
            <person name="He X."/>
            <person name="Zhang G.Q."/>
            <person name="Liu Z.J."/>
            <person name="Xu Q."/>
        </authorList>
    </citation>
    <scope>NUCLEOTIDE SEQUENCE [LARGE SCALE GENOMIC DNA]</scope>
    <source>
        <strain evidence="16">GZMU011</strain>
    </source>
</reference>
<evidence type="ECO:0000256" key="12">
    <source>
        <dbReference type="ARBA" id="ARBA00023303"/>
    </source>
</evidence>
<dbReference type="FunFam" id="2.60.120.10:FF:000074">
    <property type="entry name" value="Potassium channel KAT2"/>
    <property type="match status" value="1"/>
</dbReference>
<name>A0ABD0UHZ7_DENTH</name>
<dbReference type="InterPro" id="IPR045319">
    <property type="entry name" value="KAT/AKT"/>
</dbReference>
<dbReference type="CDD" id="cd00038">
    <property type="entry name" value="CAP_ED"/>
    <property type="match status" value="1"/>
</dbReference>
<dbReference type="Proteomes" id="UP001552299">
    <property type="component" value="Unassembled WGS sequence"/>
</dbReference>
<dbReference type="SUPFAM" id="SSF81324">
    <property type="entry name" value="Voltage-gated potassium channels"/>
    <property type="match status" value="1"/>
</dbReference>
<accession>A0ABD0UHZ7</accession>
<feature type="transmembrane region" description="Helical" evidence="14">
    <location>
        <begin position="100"/>
        <end position="118"/>
    </location>
</feature>
<evidence type="ECO:0000256" key="1">
    <source>
        <dbReference type="ARBA" id="ARBA00004141"/>
    </source>
</evidence>
<dbReference type="SUPFAM" id="SSF48403">
    <property type="entry name" value="Ankyrin repeat"/>
    <property type="match status" value="1"/>
</dbReference>
<dbReference type="PANTHER" id="PTHR45743:SF4">
    <property type="entry name" value="POTASSIUM CHANNEL KOR2"/>
    <property type="match status" value="1"/>
</dbReference>
<dbReference type="GO" id="GO:0034702">
    <property type="term" value="C:monoatomic ion channel complex"/>
    <property type="evidence" value="ECO:0007669"/>
    <property type="project" value="UniProtKB-KW"/>
</dbReference>
<keyword evidence="12 14" id="KW-0407">Ion channel</keyword>
<keyword evidence="3 14" id="KW-0813">Transport</keyword>
<feature type="repeat" description="ANK" evidence="13">
    <location>
        <begin position="658"/>
        <end position="690"/>
    </location>
</feature>
<dbReference type="InterPro" id="IPR005821">
    <property type="entry name" value="Ion_trans_dom"/>
</dbReference>
<dbReference type="EMBL" id="JANQDX010000016">
    <property type="protein sequence ID" value="KAL0909957.1"/>
    <property type="molecule type" value="Genomic_DNA"/>
</dbReference>
<comment type="similarity">
    <text evidence="2 14">Belongs to the potassium channel family. Plant (TC 1.A.1.4) subfamily.</text>
</comment>
<feature type="repeat" description="ANK" evidence="13">
    <location>
        <begin position="594"/>
        <end position="626"/>
    </location>
</feature>
<evidence type="ECO:0000256" key="13">
    <source>
        <dbReference type="PROSITE-ProRule" id="PRU00023"/>
    </source>
</evidence>
<keyword evidence="8 14" id="KW-0630">Potassium</keyword>
<evidence type="ECO:0000256" key="4">
    <source>
        <dbReference type="ARBA" id="ARBA00022538"/>
    </source>
</evidence>
<evidence type="ECO:0000256" key="14">
    <source>
        <dbReference type="RuleBase" id="RU369015"/>
    </source>
</evidence>
<dbReference type="Pfam" id="PF00520">
    <property type="entry name" value="Ion_trans"/>
    <property type="match status" value="1"/>
</dbReference>